<name>A0ABW4KGY2_9BACI</name>
<dbReference type="InterPro" id="IPR003791">
    <property type="entry name" value="UPF0178"/>
</dbReference>
<reference evidence="4" key="1">
    <citation type="journal article" date="2019" name="Int. J. Syst. Evol. Microbiol.">
        <title>The Global Catalogue of Microorganisms (GCM) 10K type strain sequencing project: providing services to taxonomists for standard genome sequencing and annotation.</title>
        <authorList>
            <consortium name="The Broad Institute Genomics Platform"/>
            <consortium name="The Broad Institute Genome Sequencing Center for Infectious Disease"/>
            <person name="Wu L."/>
            <person name="Ma J."/>
        </authorList>
    </citation>
    <scope>NUCLEOTIDE SEQUENCE [LARGE SCALE GENOMIC DNA]</scope>
    <source>
        <strain evidence="4">CGMCC 1.12295</strain>
    </source>
</reference>
<dbReference type="NCBIfam" id="NF001095">
    <property type="entry name" value="PRK00124.1"/>
    <property type="match status" value="1"/>
</dbReference>
<comment type="caution">
    <text evidence="3">The sequence shown here is derived from an EMBL/GenBank/DDBJ whole genome shotgun (WGS) entry which is preliminary data.</text>
</comment>
<gene>
    <name evidence="3" type="ORF">ACFSCZ_01540</name>
</gene>
<dbReference type="PANTHER" id="PTHR35146:SF1">
    <property type="entry name" value="UPF0178 PROTEIN YAII"/>
    <property type="match status" value="1"/>
</dbReference>
<evidence type="ECO:0000256" key="2">
    <source>
        <dbReference type="HAMAP-Rule" id="MF_00489"/>
    </source>
</evidence>
<proteinExistence type="inferred from homology"/>
<dbReference type="RefSeq" id="WP_380771841.1">
    <property type="nucleotide sequence ID" value="NZ_JBHUEO010000004.1"/>
</dbReference>
<protein>
    <recommendedName>
        <fullName evidence="2">UPF0178 protein ACFSCZ_01540</fullName>
    </recommendedName>
</protein>
<organism evidence="3 4">
    <name type="scientific">Siminovitchia sediminis</name>
    <dbReference type="NCBI Taxonomy" id="1274353"/>
    <lineage>
        <taxon>Bacteria</taxon>
        <taxon>Bacillati</taxon>
        <taxon>Bacillota</taxon>
        <taxon>Bacilli</taxon>
        <taxon>Bacillales</taxon>
        <taxon>Bacillaceae</taxon>
        <taxon>Siminovitchia</taxon>
    </lineage>
</organism>
<evidence type="ECO:0000313" key="4">
    <source>
        <dbReference type="Proteomes" id="UP001597301"/>
    </source>
</evidence>
<keyword evidence="4" id="KW-1185">Reference proteome</keyword>
<dbReference type="Proteomes" id="UP001597301">
    <property type="component" value="Unassembled WGS sequence"/>
</dbReference>
<evidence type="ECO:0000256" key="1">
    <source>
        <dbReference type="ARBA" id="ARBA00008522"/>
    </source>
</evidence>
<sequence length="152" mass="17502">MIFVDADACPVKNEISLIGKKYSIQVTFVASYNHKPSVIQDEDHWIFVDPDSEACDIYILNHIYEGDIIVTQDIGLASLALRKGVYVFSPRGTKYREETIDTALDFRYLAARNRRLGKYGKGPKPFTAEDRDRFQKAFDNFCRILVNEEEKI</sequence>
<comment type="similarity">
    <text evidence="1 2">Belongs to the UPF0178 family.</text>
</comment>
<dbReference type="HAMAP" id="MF_00489">
    <property type="entry name" value="UPF0178"/>
    <property type="match status" value="1"/>
</dbReference>
<dbReference type="EMBL" id="JBHUEO010000004">
    <property type="protein sequence ID" value="MFD1705433.1"/>
    <property type="molecule type" value="Genomic_DNA"/>
</dbReference>
<evidence type="ECO:0000313" key="3">
    <source>
        <dbReference type="EMBL" id="MFD1705433.1"/>
    </source>
</evidence>
<accession>A0ABW4KGY2</accession>
<dbReference type="Pfam" id="PF02639">
    <property type="entry name" value="DUF188"/>
    <property type="match status" value="1"/>
</dbReference>
<dbReference type="PANTHER" id="PTHR35146">
    <property type="entry name" value="UPF0178 PROTEIN YAII"/>
    <property type="match status" value="1"/>
</dbReference>